<keyword evidence="1" id="KW-0805">Transcription regulation</keyword>
<dbReference type="PANTHER" id="PTHR40661:SF2">
    <property type="entry name" value="HTH-TYPE TRANSCRIPTIONAL REGULATOR PRTR"/>
    <property type="match status" value="1"/>
</dbReference>
<dbReference type="SUPFAM" id="SSF51306">
    <property type="entry name" value="LexA/Signal peptidase"/>
    <property type="match status" value="1"/>
</dbReference>
<dbReference type="Gene3D" id="1.10.260.40">
    <property type="entry name" value="lambda repressor-like DNA-binding domains"/>
    <property type="match status" value="1"/>
</dbReference>
<dbReference type="CDD" id="cd06529">
    <property type="entry name" value="S24_LexA-like"/>
    <property type="match status" value="1"/>
</dbReference>
<dbReference type="InterPro" id="IPR039418">
    <property type="entry name" value="LexA-like"/>
</dbReference>
<accession>A0A2H4J3F2</accession>
<dbReference type="GO" id="GO:0003677">
    <property type="term" value="F:DNA binding"/>
    <property type="evidence" value="ECO:0007669"/>
    <property type="project" value="UniProtKB-KW"/>
</dbReference>
<feature type="domain" description="HTH cro/C1-type" evidence="4">
    <location>
        <begin position="23"/>
        <end position="75"/>
    </location>
</feature>
<dbReference type="PANTHER" id="PTHR40661">
    <property type="match status" value="1"/>
</dbReference>
<protein>
    <recommendedName>
        <fullName evidence="4">HTH cro/C1-type domain-containing protein</fullName>
    </recommendedName>
</protein>
<dbReference type="Pfam" id="PF07022">
    <property type="entry name" value="Phage_CI_repr"/>
    <property type="match status" value="1"/>
</dbReference>
<keyword evidence="3" id="KW-0804">Transcription</keyword>
<evidence type="ECO:0000256" key="1">
    <source>
        <dbReference type="ARBA" id="ARBA00023015"/>
    </source>
</evidence>
<evidence type="ECO:0000256" key="3">
    <source>
        <dbReference type="ARBA" id="ARBA00023163"/>
    </source>
</evidence>
<dbReference type="InterPro" id="IPR036286">
    <property type="entry name" value="LexA/Signal_pep-like_sf"/>
</dbReference>
<evidence type="ECO:0000313" key="5">
    <source>
        <dbReference type="EMBL" id="ASN69662.1"/>
    </source>
</evidence>
<dbReference type="SUPFAM" id="SSF47413">
    <property type="entry name" value="lambda repressor-like DNA-binding domains"/>
    <property type="match status" value="1"/>
</dbReference>
<dbReference type="Gene3D" id="2.10.109.10">
    <property type="entry name" value="Umud Fragment, subunit A"/>
    <property type="match status" value="1"/>
</dbReference>
<name>A0A2H4J3F2_9CAUD</name>
<organism evidence="5">
    <name type="scientific">uncultured Caudovirales phage</name>
    <dbReference type="NCBI Taxonomy" id="2100421"/>
    <lineage>
        <taxon>Viruses</taxon>
        <taxon>Duplodnaviria</taxon>
        <taxon>Heunggongvirae</taxon>
        <taxon>Uroviricota</taxon>
        <taxon>Caudoviricetes</taxon>
        <taxon>Peduoviridae</taxon>
        <taxon>Maltschvirus</taxon>
        <taxon>Maltschvirus maltsch</taxon>
    </lineage>
</organism>
<dbReference type="EMBL" id="MF417894">
    <property type="protein sequence ID" value="ASN69662.1"/>
    <property type="molecule type" value="Genomic_DNA"/>
</dbReference>
<evidence type="ECO:0000256" key="2">
    <source>
        <dbReference type="ARBA" id="ARBA00023125"/>
    </source>
</evidence>
<dbReference type="InterPro" id="IPR015927">
    <property type="entry name" value="Peptidase_S24_S26A/B/C"/>
</dbReference>
<dbReference type="PROSITE" id="PS50943">
    <property type="entry name" value="HTH_CROC1"/>
    <property type="match status" value="1"/>
</dbReference>
<reference evidence="5" key="1">
    <citation type="submission" date="2017-06" db="EMBL/GenBank/DDBJ databases">
        <title>Novel phages from South African skin metaviromes.</title>
        <authorList>
            <person name="van Zyl L.J."/>
            <person name="Abrahams Y."/>
            <person name="Stander E.A."/>
            <person name="Kirby B.M."/>
            <person name="Clavaud C."/>
            <person name="Farcet C."/>
            <person name="Breton L."/>
            <person name="Trindade M.I."/>
        </authorList>
    </citation>
    <scope>NUCLEOTIDE SEQUENCE</scope>
</reference>
<dbReference type="Pfam" id="PF00717">
    <property type="entry name" value="Peptidase_S24"/>
    <property type="match status" value="1"/>
</dbReference>
<dbReference type="GO" id="GO:0045892">
    <property type="term" value="P:negative regulation of DNA-templated transcription"/>
    <property type="evidence" value="ECO:0007669"/>
    <property type="project" value="InterPro"/>
</dbReference>
<evidence type="ECO:0000259" key="4">
    <source>
        <dbReference type="PROSITE" id="PS50943"/>
    </source>
</evidence>
<proteinExistence type="predicted"/>
<dbReference type="InterPro" id="IPR010982">
    <property type="entry name" value="Lambda_DNA-bd_dom_sf"/>
</dbReference>
<dbReference type="InterPro" id="IPR001387">
    <property type="entry name" value="Cro/C1-type_HTH"/>
</dbReference>
<dbReference type="CDD" id="cd00093">
    <property type="entry name" value="HTH_XRE"/>
    <property type="match status" value="1"/>
</dbReference>
<gene>
    <name evidence="5" type="ORF">7AX4_24</name>
</gene>
<keyword evidence="2" id="KW-0238">DNA-binding</keyword>
<dbReference type="InterPro" id="IPR010744">
    <property type="entry name" value="Phage_CI_N"/>
</dbReference>
<sequence>MFTFLDNKKASSHRVNMSMHPSLQRLLKISGLNQEELAKKIDESPQTVSNWKRRGVSKSGAIKASAEFGVSVNWILQGDEQGQSVEVTKVQGWDHQTPLDDDEVEIPFYKEFLVSCGSGTAAEIIGEATRKLRLSKATLNKYGVYEGNAYALTAFGNSMAPVINNGATVYVDTGRTQIIDGKIYAINHGGLFKFKYLYRMPKGGVRIVSANTEEYPEEILTAEDIMEQEFCVVAYAFNVQNPLP</sequence>
<dbReference type="SMART" id="SM00530">
    <property type="entry name" value="HTH_XRE"/>
    <property type="match status" value="1"/>
</dbReference>